<keyword evidence="4 7" id="KW-0808">Transferase</keyword>
<keyword evidence="3" id="KW-0328">Glycosyltransferase</keyword>
<dbReference type="PANTHER" id="PTHR43646">
    <property type="entry name" value="GLYCOSYLTRANSFERASE"/>
    <property type="match status" value="1"/>
</dbReference>
<keyword evidence="2" id="KW-1003">Cell membrane</keyword>
<evidence type="ECO:0000256" key="4">
    <source>
        <dbReference type="ARBA" id="ARBA00022679"/>
    </source>
</evidence>
<accession>A0A3S8U8P9</accession>
<feature type="domain" description="Glycosyltransferase 2-like" evidence="6">
    <location>
        <begin position="6"/>
        <end position="132"/>
    </location>
</feature>
<dbReference type="InterPro" id="IPR029044">
    <property type="entry name" value="Nucleotide-diphossugar_trans"/>
</dbReference>
<dbReference type="OrthoDB" id="5291101at2"/>
<keyword evidence="8" id="KW-1185">Reference proteome</keyword>
<dbReference type="InterPro" id="IPR001173">
    <property type="entry name" value="Glyco_trans_2-like"/>
</dbReference>
<name>A0A3S8U8P9_9RHOB</name>
<evidence type="ECO:0000256" key="1">
    <source>
        <dbReference type="ARBA" id="ARBA00004236"/>
    </source>
</evidence>
<evidence type="ECO:0000256" key="5">
    <source>
        <dbReference type="ARBA" id="ARBA00023136"/>
    </source>
</evidence>
<reference evidence="7 8" key="1">
    <citation type="submission" date="2018-12" db="EMBL/GenBank/DDBJ databases">
        <title>Complete genome sequencing of Tabrizicola sp. K13M18.</title>
        <authorList>
            <person name="Bae J.-W."/>
        </authorList>
    </citation>
    <scope>NUCLEOTIDE SEQUENCE [LARGE SCALE GENOMIC DNA]</scope>
    <source>
        <strain evidence="7 8">K13M18</strain>
    </source>
</reference>
<evidence type="ECO:0000256" key="3">
    <source>
        <dbReference type="ARBA" id="ARBA00022676"/>
    </source>
</evidence>
<dbReference type="RefSeq" id="WP_125326100.1">
    <property type="nucleotide sequence ID" value="NZ_CP034328.1"/>
</dbReference>
<organism evidence="7 8">
    <name type="scientific">Tabrizicola piscis</name>
    <dbReference type="NCBI Taxonomy" id="2494374"/>
    <lineage>
        <taxon>Bacteria</taxon>
        <taxon>Pseudomonadati</taxon>
        <taxon>Pseudomonadota</taxon>
        <taxon>Alphaproteobacteria</taxon>
        <taxon>Rhodobacterales</taxon>
        <taxon>Paracoccaceae</taxon>
        <taxon>Tabrizicola</taxon>
    </lineage>
</organism>
<dbReference type="GO" id="GO:0016757">
    <property type="term" value="F:glycosyltransferase activity"/>
    <property type="evidence" value="ECO:0007669"/>
    <property type="project" value="UniProtKB-KW"/>
</dbReference>
<dbReference type="Pfam" id="PF00535">
    <property type="entry name" value="Glycos_transf_2"/>
    <property type="match status" value="1"/>
</dbReference>
<dbReference type="KEGG" id="taw:EI545_14305"/>
<keyword evidence="5" id="KW-0472">Membrane</keyword>
<protein>
    <submittedName>
        <fullName evidence="7">Glycosyltransferase</fullName>
    </submittedName>
</protein>
<proteinExistence type="predicted"/>
<dbReference type="SUPFAM" id="SSF53448">
    <property type="entry name" value="Nucleotide-diphospho-sugar transferases"/>
    <property type="match status" value="1"/>
</dbReference>
<dbReference type="AlphaFoldDB" id="A0A3S8U8P9"/>
<dbReference type="EMBL" id="CP034328">
    <property type="protein sequence ID" value="AZL59905.1"/>
    <property type="molecule type" value="Genomic_DNA"/>
</dbReference>
<dbReference type="GO" id="GO:0005886">
    <property type="term" value="C:plasma membrane"/>
    <property type="evidence" value="ECO:0007669"/>
    <property type="project" value="UniProtKB-SubCell"/>
</dbReference>
<dbReference type="Proteomes" id="UP000282002">
    <property type="component" value="Chromosome"/>
</dbReference>
<dbReference type="Gene3D" id="3.90.550.10">
    <property type="entry name" value="Spore Coat Polysaccharide Biosynthesis Protein SpsA, Chain A"/>
    <property type="match status" value="1"/>
</dbReference>
<dbReference type="PANTHER" id="PTHR43646:SF2">
    <property type="entry name" value="GLYCOSYLTRANSFERASE 2-LIKE DOMAIN-CONTAINING PROTEIN"/>
    <property type="match status" value="1"/>
</dbReference>
<sequence>MTPLATVLVPAWNEGTVIARTLTGLQAGLARGSLRIVVIANACSDDTAAAARRAAPDAVVLETPVPGKCHALNLGLTHAEPGRPVVVLDADLDVTAAAVLALVSALIHGKALAACGQMEVNAAAASASVRAWVRAWQMNPYFARGKFGGLFALSPAGVDRVFPLPVLTADDEFIRRAFAPAEVAFVPACRFVAHAPRTLRALVQTRRRSLRGARAITAMGRPAPVGEGSHAMLRAALARPSRWPDLAVFLAVMAVVRLLLATERDTAQRWERDLTNRLPTPLEG</sequence>
<evidence type="ECO:0000259" key="6">
    <source>
        <dbReference type="Pfam" id="PF00535"/>
    </source>
</evidence>
<evidence type="ECO:0000313" key="8">
    <source>
        <dbReference type="Proteomes" id="UP000282002"/>
    </source>
</evidence>
<gene>
    <name evidence="7" type="ORF">EI545_14305</name>
</gene>
<evidence type="ECO:0000313" key="7">
    <source>
        <dbReference type="EMBL" id="AZL59905.1"/>
    </source>
</evidence>
<evidence type="ECO:0000256" key="2">
    <source>
        <dbReference type="ARBA" id="ARBA00022475"/>
    </source>
</evidence>
<comment type="subcellular location">
    <subcellularLocation>
        <location evidence="1">Cell membrane</location>
    </subcellularLocation>
</comment>